<organism evidence="1 2">
    <name type="scientific">Psychromonas arctica</name>
    <dbReference type="NCBI Taxonomy" id="168275"/>
    <lineage>
        <taxon>Bacteria</taxon>
        <taxon>Pseudomonadati</taxon>
        <taxon>Pseudomonadota</taxon>
        <taxon>Gammaproteobacteria</taxon>
        <taxon>Alteromonadales</taxon>
        <taxon>Psychromonadaceae</taxon>
        <taxon>Psychromonas</taxon>
    </lineage>
</organism>
<dbReference type="InterPro" id="IPR010297">
    <property type="entry name" value="DUF900_hydrolase"/>
</dbReference>
<accession>A0ABU9HD94</accession>
<keyword evidence="1" id="KW-0378">Hydrolase</keyword>
<dbReference type="PANTHER" id="PTHR36513">
    <property type="entry name" value="ABC TRANSMEMBRANE TYPE-1 DOMAIN-CONTAINING PROTEIN"/>
    <property type="match status" value="1"/>
</dbReference>
<sequence>MYFHFRGKSSVFICFSVFLLSACSSRPELMPTPNVYINAPYSESDIPETLRKTSMELIYVTDRGTSPKKHVKYDASRSASIAYGVAKVNFENKSLQWDELLKQSNQKKRSTDLIYELEEVDELGRFPLSPYSFKRIDDKLQIDKAILEQKSYHETQLNNIINKRLENSETKDVVLFIHGFNNTFDEAIFTLGSLWHFLKRQGVPIVYSWPAAAEGLTAYFADKESGQFTIFHLKETLRLLFKNPEIENIHIIAHSRGTDVATTTLRELIIENRASGGNPRKDLRIENLILAAPDLDFGIIKQRLMAEQFGPAFGRITIYTSQEDSALGISQWLTNSLSFGRLNIKDVDKNEQNIFNSVGNVSLIKVPTSVNFIGHDYFHSNPAVSSDLINLILYNAAPGSKERPLKKLENNFWSLDSDYLIEH</sequence>
<gene>
    <name evidence="1" type="ORF">V6255_11060</name>
</gene>
<dbReference type="PANTHER" id="PTHR36513:SF1">
    <property type="entry name" value="TRANSMEMBRANE PROTEIN"/>
    <property type="match status" value="1"/>
</dbReference>
<evidence type="ECO:0000313" key="2">
    <source>
        <dbReference type="Proteomes" id="UP001366060"/>
    </source>
</evidence>
<dbReference type="Gene3D" id="3.40.50.1820">
    <property type="entry name" value="alpha/beta hydrolase"/>
    <property type="match status" value="1"/>
</dbReference>
<evidence type="ECO:0000313" key="1">
    <source>
        <dbReference type="EMBL" id="MEL0659678.1"/>
    </source>
</evidence>
<keyword evidence="2" id="KW-1185">Reference proteome</keyword>
<dbReference type="SUPFAM" id="SSF53474">
    <property type="entry name" value="alpha/beta-Hydrolases"/>
    <property type="match status" value="1"/>
</dbReference>
<name>A0ABU9HD94_9GAMM</name>
<dbReference type="GO" id="GO:0016787">
    <property type="term" value="F:hydrolase activity"/>
    <property type="evidence" value="ECO:0007669"/>
    <property type="project" value="UniProtKB-KW"/>
</dbReference>
<dbReference type="Pfam" id="PF05990">
    <property type="entry name" value="DUF900"/>
    <property type="match status" value="1"/>
</dbReference>
<dbReference type="Proteomes" id="UP001366060">
    <property type="component" value="Unassembled WGS sequence"/>
</dbReference>
<dbReference type="EMBL" id="JBAKBA010000024">
    <property type="protein sequence ID" value="MEL0659678.1"/>
    <property type="molecule type" value="Genomic_DNA"/>
</dbReference>
<proteinExistence type="predicted"/>
<dbReference type="RefSeq" id="WP_341628216.1">
    <property type="nucleotide sequence ID" value="NZ_JBAKBA010000024.1"/>
</dbReference>
<protein>
    <submittedName>
        <fullName evidence="1">Alpha/beta hydrolase</fullName>
    </submittedName>
</protein>
<dbReference type="InterPro" id="IPR029058">
    <property type="entry name" value="AB_hydrolase_fold"/>
</dbReference>
<reference evidence="1 2" key="1">
    <citation type="submission" date="2024-02" db="EMBL/GenBank/DDBJ databases">
        <title>Bacteria isolated from the canopy kelp, Nereocystis luetkeana.</title>
        <authorList>
            <person name="Pfister C.A."/>
            <person name="Younker I.T."/>
            <person name="Light S.H."/>
        </authorList>
    </citation>
    <scope>NUCLEOTIDE SEQUENCE [LARGE SCALE GENOMIC DNA]</scope>
    <source>
        <strain evidence="1 2">TI.2.07</strain>
    </source>
</reference>
<dbReference type="PROSITE" id="PS51257">
    <property type="entry name" value="PROKAR_LIPOPROTEIN"/>
    <property type="match status" value="1"/>
</dbReference>
<comment type="caution">
    <text evidence="1">The sequence shown here is derived from an EMBL/GenBank/DDBJ whole genome shotgun (WGS) entry which is preliminary data.</text>
</comment>